<name>A0ABS4AJQ3_9PROT</name>
<dbReference type="InterPro" id="IPR054189">
    <property type="entry name" value="DUF6894"/>
</dbReference>
<keyword evidence="3" id="KW-1185">Reference proteome</keyword>
<dbReference type="EMBL" id="JAGIZB010000029">
    <property type="protein sequence ID" value="MBP0447252.1"/>
    <property type="molecule type" value="Genomic_DNA"/>
</dbReference>
<organism evidence="2 3">
    <name type="scientific">Pararoseomonas baculiformis</name>
    <dbReference type="NCBI Taxonomy" id="2820812"/>
    <lineage>
        <taxon>Bacteria</taxon>
        <taxon>Pseudomonadati</taxon>
        <taxon>Pseudomonadota</taxon>
        <taxon>Alphaproteobacteria</taxon>
        <taxon>Acetobacterales</taxon>
        <taxon>Acetobacteraceae</taxon>
        <taxon>Pararoseomonas</taxon>
    </lineage>
</organism>
<proteinExistence type="predicted"/>
<evidence type="ECO:0000259" key="1">
    <source>
        <dbReference type="Pfam" id="PF21834"/>
    </source>
</evidence>
<evidence type="ECO:0000313" key="2">
    <source>
        <dbReference type="EMBL" id="MBP0447252.1"/>
    </source>
</evidence>
<protein>
    <recommendedName>
        <fullName evidence="1">DUF6894 domain-containing protein</fullName>
    </recommendedName>
</protein>
<reference evidence="2 3" key="1">
    <citation type="submission" date="2021-03" db="EMBL/GenBank/DDBJ databases">
        <authorList>
            <person name="So Y."/>
        </authorList>
    </citation>
    <scope>NUCLEOTIDE SEQUENCE [LARGE SCALE GENOMIC DNA]</scope>
    <source>
        <strain evidence="2 3">SSH11</strain>
    </source>
</reference>
<dbReference type="Pfam" id="PF21834">
    <property type="entry name" value="DUF6894"/>
    <property type="match status" value="1"/>
</dbReference>
<comment type="caution">
    <text evidence="2">The sequence shown here is derived from an EMBL/GenBank/DDBJ whole genome shotgun (WGS) entry which is preliminary data.</text>
</comment>
<gene>
    <name evidence="2" type="ORF">J8J14_20985</name>
</gene>
<accession>A0ABS4AJQ3</accession>
<sequence>MPRYFFNVWDGTSPPDIEGEELADDRAARLEAVRMAGDMLRDEPSKLIQEGGWILEVTDERGACRFALDFRAVEGITLAPVGAESYAVAAGVNLTRSPVGI</sequence>
<dbReference type="RefSeq" id="WP_209381522.1">
    <property type="nucleotide sequence ID" value="NZ_JAGIZB010000029.1"/>
</dbReference>
<dbReference type="Proteomes" id="UP000681594">
    <property type="component" value="Unassembled WGS sequence"/>
</dbReference>
<evidence type="ECO:0000313" key="3">
    <source>
        <dbReference type="Proteomes" id="UP000681594"/>
    </source>
</evidence>
<feature type="domain" description="DUF6894" evidence="1">
    <location>
        <begin position="3"/>
        <end position="70"/>
    </location>
</feature>